<dbReference type="InterPro" id="IPR021819">
    <property type="entry name" value="Far11/STRP_C"/>
</dbReference>
<feature type="domain" description="Far11/STRP C-terminal" evidence="3">
    <location>
        <begin position="467"/>
        <end position="908"/>
    </location>
</feature>
<proteinExistence type="predicted"/>
<dbReference type="InterPro" id="IPR012486">
    <property type="entry name" value="Far11/STRP_N"/>
</dbReference>
<dbReference type="GeneID" id="66116122"/>
<evidence type="ECO:0000259" key="2">
    <source>
        <dbReference type="SMART" id="SM01292"/>
    </source>
</evidence>
<evidence type="ECO:0000313" key="5">
    <source>
        <dbReference type="Proteomes" id="UP000790833"/>
    </source>
</evidence>
<dbReference type="Proteomes" id="UP000790833">
    <property type="component" value="Unassembled WGS sequence"/>
</dbReference>
<feature type="domain" description="Far11/STRP N-terminal" evidence="2">
    <location>
        <begin position="93"/>
        <end position="368"/>
    </location>
</feature>
<sequence>MSSPPLTMTMQNDEEILIDQLEDQLIDHPDASTQLFLDASLDKAFQTKLNARAEELSTRESDQQNDHISNSTNEINEDNFKFDKTGYPYLVTRSHLQYEHFEYQDLDVELSEWFVFNDYQMFGGFVSLVCPESANEDQQLSEAIKDLEASKEMFESQLLGRATRRLLYYSFGKYDICQDRYEQLTLIEQNNLKLYQMGIVKPLVRLIKKFLESRLDDNGTSKGKPFTIKEQKVLFQLLTLLYFLLNVFLFNKDLVEYLELRSVLSDSNLITLIVRFMDYWKLHPNPTYRLRNLIFLLWKLLLIEMGDMEDLKKADAFLVQLHNIKNKQDKTDEKRKLICSPLDYFSFKEDLLDKYPLLDCQIKSEQEQKPKGLSDLSELNKKFEQLMAINDQCSSISNYIDYPRTNKTHSVLSQLPQQNIHLSTPMPSPSIEPSEFMSGGEKIRKSYQVNQSIPFIYPQTTDDIEVPLAIKEADEILKANIYDSYSDKRLWNERQKFMSQERGYINQYKNAKDYDEFEFDYNEGLYKEYPRNKFEISSILNVEKFYDENLHQLHSLIEVLLETLKSNDLDLNLNYFEWELGSNYQQNRSIEFDESARQRVNFVMMQQLEVYQLKELILKVSCNIIILLLRWFKVNHILKAYYLLTILFDQQFLSTSLDYLGRSFNNSNLQAQDPTKEEDHNNNISTSANNATKDDLTEYQKLINENKLMNPSIELKKFEFFNNCHNKTTETESFELINKTYILTLPRVIDKDNINNIFITKYNKNFCSILVNLMNITNKVLIKGITQRIFSINELKPSELFKMLLLNYDNEHLNKPTLKTLKKLVPYQGRKWKSMNMDLISLIYLNLRLSLKDNWLSGKDLETDYNKSFDQEVALRCMLQFYNMRKYPKRMEHMGYTLEFDGIPDLSI</sequence>
<dbReference type="Pfam" id="PF11882">
    <property type="entry name" value="DUF3402"/>
    <property type="match status" value="1"/>
</dbReference>
<feature type="region of interest" description="Disordered" evidence="1">
    <location>
        <begin position="670"/>
        <end position="690"/>
    </location>
</feature>
<dbReference type="GO" id="GO:0005829">
    <property type="term" value="C:cytosol"/>
    <property type="evidence" value="ECO:0007669"/>
    <property type="project" value="TreeGrafter"/>
</dbReference>
<dbReference type="EMBL" id="JAHMUF010000023">
    <property type="protein sequence ID" value="KAG7191783.1"/>
    <property type="molecule type" value="Genomic_DNA"/>
</dbReference>
<protein>
    <submittedName>
        <fullName evidence="4">Factor arrest protein 11</fullName>
    </submittedName>
</protein>
<reference evidence="4" key="1">
    <citation type="submission" date="2021-03" db="EMBL/GenBank/DDBJ databases">
        <authorList>
            <person name="Palmer J.M."/>
        </authorList>
    </citation>
    <scope>NUCLEOTIDE SEQUENCE</scope>
    <source>
        <strain evidence="4">ARV_011</strain>
    </source>
</reference>
<comment type="caution">
    <text evidence="4">The sequence shown here is derived from an EMBL/GenBank/DDBJ whole genome shotgun (WGS) entry which is preliminary data.</text>
</comment>
<keyword evidence="5" id="KW-1185">Reference proteome</keyword>
<dbReference type="AlphaFoldDB" id="A0A9P8AG38"/>
<feature type="compositionally biased region" description="Basic and acidic residues" evidence="1">
    <location>
        <begin position="54"/>
        <end position="65"/>
    </location>
</feature>
<name>A0A9P8AG38_9ASCO</name>
<dbReference type="Pfam" id="PF07923">
    <property type="entry name" value="N1221"/>
    <property type="match status" value="1"/>
</dbReference>
<organism evidence="4 5">
    <name type="scientific">Scheffersomyces spartinae</name>
    <dbReference type="NCBI Taxonomy" id="45513"/>
    <lineage>
        <taxon>Eukaryota</taxon>
        <taxon>Fungi</taxon>
        <taxon>Dikarya</taxon>
        <taxon>Ascomycota</taxon>
        <taxon>Saccharomycotina</taxon>
        <taxon>Pichiomycetes</taxon>
        <taxon>Debaryomycetaceae</taxon>
        <taxon>Scheffersomyces</taxon>
    </lineage>
</organism>
<dbReference type="OrthoDB" id="18234at2759"/>
<gene>
    <name evidence="4" type="primary">FAR11</name>
    <name evidence="4" type="ORF">KQ657_002748</name>
</gene>
<dbReference type="SMART" id="SM01293">
    <property type="entry name" value="DUF3402"/>
    <property type="match status" value="1"/>
</dbReference>
<evidence type="ECO:0000259" key="3">
    <source>
        <dbReference type="SMART" id="SM01293"/>
    </source>
</evidence>
<dbReference type="RefSeq" id="XP_043047335.1">
    <property type="nucleotide sequence ID" value="XM_043193498.1"/>
</dbReference>
<evidence type="ECO:0000256" key="1">
    <source>
        <dbReference type="SAM" id="MobiDB-lite"/>
    </source>
</evidence>
<dbReference type="InterPro" id="IPR040185">
    <property type="entry name" value="Far11/STRP"/>
</dbReference>
<dbReference type="SMART" id="SM01292">
    <property type="entry name" value="N1221"/>
    <property type="match status" value="1"/>
</dbReference>
<feature type="region of interest" description="Disordered" evidence="1">
    <location>
        <begin position="54"/>
        <end position="74"/>
    </location>
</feature>
<accession>A0A9P8AG38</accession>
<dbReference type="PANTHER" id="PTHR13239:SF4">
    <property type="entry name" value="AT25231P"/>
    <property type="match status" value="1"/>
</dbReference>
<dbReference type="PANTHER" id="PTHR13239">
    <property type="entry name" value="PROTEIN REQUIRED FOR HYPHAL ANASTOMOSIS HAM-2"/>
    <property type="match status" value="1"/>
</dbReference>
<dbReference type="GO" id="GO:0007010">
    <property type="term" value="P:cytoskeleton organization"/>
    <property type="evidence" value="ECO:0007669"/>
    <property type="project" value="TreeGrafter"/>
</dbReference>
<evidence type="ECO:0000313" key="4">
    <source>
        <dbReference type="EMBL" id="KAG7191783.1"/>
    </source>
</evidence>